<gene>
    <name evidence="1" type="ORF">ASPZODRAFT_69951</name>
</gene>
<dbReference type="InterPro" id="IPR004354">
    <property type="entry name" value="Meiotic_Rec114"/>
</dbReference>
<evidence type="ECO:0000313" key="1">
    <source>
        <dbReference type="EMBL" id="OJJ45459.1"/>
    </source>
</evidence>
<dbReference type="Pfam" id="PF03525">
    <property type="entry name" value="Meiotic_rec114"/>
    <property type="match status" value="1"/>
</dbReference>
<dbReference type="RefSeq" id="XP_022579969.1">
    <property type="nucleotide sequence ID" value="XM_022729627.1"/>
</dbReference>
<accession>A0A1L9SE47</accession>
<dbReference type="OrthoDB" id="5360255at2759"/>
<dbReference type="GeneID" id="34616091"/>
<organism evidence="1 2">
    <name type="scientific">Penicilliopsis zonata CBS 506.65</name>
    <dbReference type="NCBI Taxonomy" id="1073090"/>
    <lineage>
        <taxon>Eukaryota</taxon>
        <taxon>Fungi</taxon>
        <taxon>Dikarya</taxon>
        <taxon>Ascomycota</taxon>
        <taxon>Pezizomycotina</taxon>
        <taxon>Eurotiomycetes</taxon>
        <taxon>Eurotiomycetidae</taxon>
        <taxon>Eurotiales</taxon>
        <taxon>Aspergillaceae</taxon>
        <taxon>Penicilliopsis</taxon>
    </lineage>
</organism>
<dbReference type="VEuPathDB" id="FungiDB:ASPZODRAFT_69951"/>
<protein>
    <submittedName>
        <fullName evidence="1">Uncharacterized protein</fullName>
    </submittedName>
</protein>
<dbReference type="Proteomes" id="UP000184188">
    <property type="component" value="Unassembled WGS sequence"/>
</dbReference>
<evidence type="ECO:0000313" key="2">
    <source>
        <dbReference type="Proteomes" id="UP000184188"/>
    </source>
</evidence>
<reference evidence="2" key="1">
    <citation type="journal article" date="2017" name="Genome Biol.">
        <title>Comparative genomics reveals high biological diversity and specific adaptations in the industrially and medically important fungal genus Aspergillus.</title>
        <authorList>
            <person name="de Vries R.P."/>
            <person name="Riley R."/>
            <person name="Wiebenga A."/>
            <person name="Aguilar-Osorio G."/>
            <person name="Amillis S."/>
            <person name="Uchima C.A."/>
            <person name="Anderluh G."/>
            <person name="Asadollahi M."/>
            <person name="Askin M."/>
            <person name="Barry K."/>
            <person name="Battaglia E."/>
            <person name="Bayram O."/>
            <person name="Benocci T."/>
            <person name="Braus-Stromeyer S.A."/>
            <person name="Caldana C."/>
            <person name="Canovas D."/>
            <person name="Cerqueira G.C."/>
            <person name="Chen F."/>
            <person name="Chen W."/>
            <person name="Choi C."/>
            <person name="Clum A."/>
            <person name="Dos Santos R.A."/>
            <person name="Damasio A.R."/>
            <person name="Diallinas G."/>
            <person name="Emri T."/>
            <person name="Fekete E."/>
            <person name="Flipphi M."/>
            <person name="Freyberg S."/>
            <person name="Gallo A."/>
            <person name="Gournas C."/>
            <person name="Habgood R."/>
            <person name="Hainaut M."/>
            <person name="Harispe M.L."/>
            <person name="Henrissat B."/>
            <person name="Hilden K.S."/>
            <person name="Hope R."/>
            <person name="Hossain A."/>
            <person name="Karabika E."/>
            <person name="Karaffa L."/>
            <person name="Karanyi Z."/>
            <person name="Krasevec N."/>
            <person name="Kuo A."/>
            <person name="Kusch H."/>
            <person name="LaButti K."/>
            <person name="Lagendijk E.L."/>
            <person name="Lapidus A."/>
            <person name="Levasseur A."/>
            <person name="Lindquist E."/>
            <person name="Lipzen A."/>
            <person name="Logrieco A.F."/>
            <person name="MacCabe A."/>
            <person name="Maekelae M.R."/>
            <person name="Malavazi I."/>
            <person name="Melin P."/>
            <person name="Meyer V."/>
            <person name="Mielnichuk N."/>
            <person name="Miskei M."/>
            <person name="Molnar A.P."/>
            <person name="Mule G."/>
            <person name="Ngan C.Y."/>
            <person name="Orejas M."/>
            <person name="Orosz E."/>
            <person name="Ouedraogo J.P."/>
            <person name="Overkamp K.M."/>
            <person name="Park H.-S."/>
            <person name="Perrone G."/>
            <person name="Piumi F."/>
            <person name="Punt P.J."/>
            <person name="Ram A.F."/>
            <person name="Ramon A."/>
            <person name="Rauscher S."/>
            <person name="Record E."/>
            <person name="Riano-Pachon D.M."/>
            <person name="Robert V."/>
            <person name="Roehrig J."/>
            <person name="Ruller R."/>
            <person name="Salamov A."/>
            <person name="Salih N.S."/>
            <person name="Samson R.A."/>
            <person name="Sandor E."/>
            <person name="Sanguinetti M."/>
            <person name="Schuetze T."/>
            <person name="Sepcic K."/>
            <person name="Shelest E."/>
            <person name="Sherlock G."/>
            <person name="Sophianopoulou V."/>
            <person name="Squina F.M."/>
            <person name="Sun H."/>
            <person name="Susca A."/>
            <person name="Todd R.B."/>
            <person name="Tsang A."/>
            <person name="Unkles S.E."/>
            <person name="van de Wiele N."/>
            <person name="van Rossen-Uffink D."/>
            <person name="Oliveira J.V."/>
            <person name="Vesth T.C."/>
            <person name="Visser J."/>
            <person name="Yu J.-H."/>
            <person name="Zhou M."/>
            <person name="Andersen M.R."/>
            <person name="Archer D.B."/>
            <person name="Baker S.E."/>
            <person name="Benoit I."/>
            <person name="Brakhage A.A."/>
            <person name="Braus G.H."/>
            <person name="Fischer R."/>
            <person name="Frisvad J.C."/>
            <person name="Goldman G.H."/>
            <person name="Houbraken J."/>
            <person name="Oakley B."/>
            <person name="Pocsi I."/>
            <person name="Scazzocchio C."/>
            <person name="Seiboth B."/>
            <person name="vanKuyk P.A."/>
            <person name="Wortman J."/>
            <person name="Dyer P.S."/>
            <person name="Grigoriev I.V."/>
        </authorList>
    </citation>
    <scope>NUCLEOTIDE SEQUENCE [LARGE SCALE GENOMIC DNA]</scope>
    <source>
        <strain evidence="2">CBS 506.65</strain>
    </source>
</reference>
<dbReference type="AlphaFoldDB" id="A0A1L9SE47"/>
<keyword evidence="2" id="KW-1185">Reference proteome</keyword>
<name>A0A1L9SE47_9EURO</name>
<proteinExistence type="predicted"/>
<dbReference type="GO" id="GO:0007131">
    <property type="term" value="P:reciprocal meiotic recombination"/>
    <property type="evidence" value="ECO:0007669"/>
    <property type="project" value="InterPro"/>
</dbReference>
<sequence length="223" mass="24244">MYSHSQRASNTQELARLLLAKFSHTTTPIEYNSPLSWTHIVGYGDIVAIFEKNQEPASALPKILLRIIKDQSILEEVDLAHFAREAGSLIHSTPNGGTKALFTVIVKSPCLAVKYPCDGTHTRRFQLKFSSDRDYYTALAILSEISCPFTESTAAQPSKRLLTSSSWNFNRPSTAPPLRETLSAVAPGAPAFSNPSCSMVPSIGLAAPGSQRPLSQHPGTSFL</sequence>
<dbReference type="STRING" id="1073090.A0A1L9SE47"/>
<dbReference type="EMBL" id="KV878345">
    <property type="protein sequence ID" value="OJJ45459.1"/>
    <property type="molecule type" value="Genomic_DNA"/>
</dbReference>